<sequence>MTEMEHSTPNILQNYQDLQQVGIDSVLYCDNMLGCSASFSTFSTHRCGIQVTVIYLVPPMNGFLAASRGFQFIQGLHL</sequence>
<keyword evidence="2" id="KW-1185">Reference proteome</keyword>
<evidence type="ECO:0000313" key="2">
    <source>
        <dbReference type="Proteomes" id="UP001177021"/>
    </source>
</evidence>
<accession>A0ACB0LJ52</accession>
<dbReference type="Proteomes" id="UP001177021">
    <property type="component" value="Unassembled WGS sequence"/>
</dbReference>
<comment type="caution">
    <text evidence="1">The sequence shown here is derived from an EMBL/GenBank/DDBJ whole genome shotgun (WGS) entry which is preliminary data.</text>
</comment>
<evidence type="ECO:0000313" key="1">
    <source>
        <dbReference type="EMBL" id="CAJ2668129.1"/>
    </source>
</evidence>
<proteinExistence type="predicted"/>
<organism evidence="1 2">
    <name type="scientific">Trifolium pratense</name>
    <name type="common">Red clover</name>
    <dbReference type="NCBI Taxonomy" id="57577"/>
    <lineage>
        <taxon>Eukaryota</taxon>
        <taxon>Viridiplantae</taxon>
        <taxon>Streptophyta</taxon>
        <taxon>Embryophyta</taxon>
        <taxon>Tracheophyta</taxon>
        <taxon>Spermatophyta</taxon>
        <taxon>Magnoliopsida</taxon>
        <taxon>eudicotyledons</taxon>
        <taxon>Gunneridae</taxon>
        <taxon>Pentapetalae</taxon>
        <taxon>rosids</taxon>
        <taxon>fabids</taxon>
        <taxon>Fabales</taxon>
        <taxon>Fabaceae</taxon>
        <taxon>Papilionoideae</taxon>
        <taxon>50 kb inversion clade</taxon>
        <taxon>NPAAA clade</taxon>
        <taxon>Hologalegina</taxon>
        <taxon>IRL clade</taxon>
        <taxon>Trifolieae</taxon>
        <taxon>Trifolium</taxon>
    </lineage>
</organism>
<dbReference type="EMBL" id="CASHSV030000513">
    <property type="protein sequence ID" value="CAJ2668129.1"/>
    <property type="molecule type" value="Genomic_DNA"/>
</dbReference>
<name>A0ACB0LJ52_TRIPR</name>
<protein>
    <submittedName>
        <fullName evidence="1">Uncharacterized protein</fullName>
    </submittedName>
</protein>
<gene>
    <name evidence="1" type="ORF">MILVUS5_LOCUS32583</name>
</gene>
<reference evidence="1" key="1">
    <citation type="submission" date="2023-10" db="EMBL/GenBank/DDBJ databases">
        <authorList>
            <person name="Rodriguez Cubillos JULIANA M."/>
            <person name="De Vega J."/>
        </authorList>
    </citation>
    <scope>NUCLEOTIDE SEQUENCE</scope>
</reference>